<proteinExistence type="predicted"/>
<feature type="compositionally biased region" description="Low complexity" evidence="1">
    <location>
        <begin position="126"/>
        <end position="142"/>
    </location>
</feature>
<evidence type="ECO:0000313" key="3">
    <source>
        <dbReference type="Proteomes" id="UP001189429"/>
    </source>
</evidence>
<organism evidence="2 3">
    <name type="scientific">Prorocentrum cordatum</name>
    <dbReference type="NCBI Taxonomy" id="2364126"/>
    <lineage>
        <taxon>Eukaryota</taxon>
        <taxon>Sar</taxon>
        <taxon>Alveolata</taxon>
        <taxon>Dinophyceae</taxon>
        <taxon>Prorocentrales</taxon>
        <taxon>Prorocentraceae</taxon>
        <taxon>Prorocentrum</taxon>
    </lineage>
</organism>
<reference evidence="2" key="1">
    <citation type="submission" date="2023-10" db="EMBL/GenBank/DDBJ databases">
        <authorList>
            <person name="Chen Y."/>
            <person name="Shah S."/>
            <person name="Dougan E. K."/>
            <person name="Thang M."/>
            <person name="Chan C."/>
        </authorList>
    </citation>
    <scope>NUCLEOTIDE SEQUENCE [LARGE SCALE GENOMIC DNA]</scope>
</reference>
<accession>A0ABN9SP98</accession>
<protein>
    <submittedName>
        <fullName evidence="2">Uncharacterized protein</fullName>
    </submittedName>
</protein>
<evidence type="ECO:0000313" key="2">
    <source>
        <dbReference type="EMBL" id="CAK0833697.1"/>
    </source>
</evidence>
<dbReference type="Proteomes" id="UP001189429">
    <property type="component" value="Unassembled WGS sequence"/>
</dbReference>
<feature type="region of interest" description="Disordered" evidence="1">
    <location>
        <begin position="43"/>
        <end position="216"/>
    </location>
</feature>
<gene>
    <name evidence="2" type="ORF">PCOR1329_LOCUS31304</name>
</gene>
<name>A0ABN9SP98_9DINO</name>
<comment type="caution">
    <text evidence="2">The sequence shown here is derived from an EMBL/GenBank/DDBJ whole genome shotgun (WGS) entry which is preliminary data.</text>
</comment>
<feature type="compositionally biased region" description="Low complexity" evidence="1">
    <location>
        <begin position="65"/>
        <end position="75"/>
    </location>
</feature>
<evidence type="ECO:0000256" key="1">
    <source>
        <dbReference type="SAM" id="MobiDB-lite"/>
    </source>
</evidence>
<dbReference type="EMBL" id="CAUYUJ010012283">
    <property type="protein sequence ID" value="CAK0833697.1"/>
    <property type="molecule type" value="Genomic_DNA"/>
</dbReference>
<sequence length="308" mass="31686">MQRSAQGGFNASQANLGRAGPCALPGARAAVVPRLRRGAPAVRRVRERVLPGRPRVAGRGGAVRPGGHPRLPRGQQGRRGGEQGGVLQRGAGAGRGPRRALPRGVGQDGGGRPAALPRRRGGAAGPGRAPAARAARAGPRVVALRRRLGFARPSRRPSRGSFSSWARGAEPRELEGGAFGWAPLRRQAAQRSGGPGELRRRVPARPGPCPPAAGRRCAPCAQRAAARRGQARTAPASSMLDEAVASSCEPGWAELELWSAAARVGSVDASRAGRRPSPGLIDAALAVASGRSGGQTRLCSRTSASSCR</sequence>
<keyword evidence="3" id="KW-1185">Reference proteome</keyword>
<feature type="compositionally biased region" description="Polar residues" evidence="1">
    <location>
        <begin position="1"/>
        <end position="15"/>
    </location>
</feature>
<feature type="compositionally biased region" description="Basic residues" evidence="1">
    <location>
        <begin position="143"/>
        <end position="158"/>
    </location>
</feature>
<feature type="region of interest" description="Disordered" evidence="1">
    <location>
        <begin position="1"/>
        <end position="23"/>
    </location>
</feature>
<feature type="region of interest" description="Disordered" evidence="1">
    <location>
        <begin position="221"/>
        <end position="240"/>
    </location>
</feature>